<evidence type="ECO:0000313" key="6">
    <source>
        <dbReference type="Proteomes" id="UP000467201"/>
    </source>
</evidence>
<dbReference type="EMBL" id="LQOS01000044">
    <property type="protein sequence ID" value="ORV37814.1"/>
    <property type="molecule type" value="Genomic_DNA"/>
</dbReference>
<dbReference type="RefSeq" id="WP_085192229.1">
    <property type="nucleotide sequence ID" value="NZ_AP022605.1"/>
</dbReference>
<evidence type="ECO:0000256" key="2">
    <source>
        <dbReference type="SAM" id="SignalP"/>
    </source>
</evidence>
<reference evidence="4 5" key="1">
    <citation type="submission" date="2016-01" db="EMBL/GenBank/DDBJ databases">
        <title>The new phylogeny of the genus Mycobacterium.</title>
        <authorList>
            <person name="Tarcisio F."/>
            <person name="Conor M."/>
            <person name="Antonella G."/>
            <person name="Elisabetta G."/>
            <person name="Giulia F.S."/>
            <person name="Sara T."/>
            <person name="Anna F."/>
            <person name="Clotilde B."/>
            <person name="Roberto B."/>
            <person name="Veronica D.S."/>
            <person name="Fabio R."/>
            <person name="Monica P."/>
            <person name="Olivier J."/>
            <person name="Enrico T."/>
            <person name="Nicola S."/>
        </authorList>
    </citation>
    <scope>NUCLEOTIDE SEQUENCE [LARGE SCALE GENOMIC DNA]</scope>
    <source>
        <strain evidence="4 5">DSM 44339</strain>
    </source>
</reference>
<name>A0A1X1T0S1_9MYCO</name>
<evidence type="ECO:0000313" key="5">
    <source>
        <dbReference type="Proteomes" id="UP000193564"/>
    </source>
</evidence>
<evidence type="ECO:0000313" key="4">
    <source>
        <dbReference type="EMBL" id="ORV37814.1"/>
    </source>
</evidence>
<feature type="signal peptide" evidence="2">
    <location>
        <begin position="1"/>
        <end position="28"/>
    </location>
</feature>
<dbReference type="AlphaFoldDB" id="A0A1X1T0S1"/>
<dbReference type="Proteomes" id="UP000467201">
    <property type="component" value="Chromosome"/>
</dbReference>
<proteinExistence type="predicted"/>
<reference evidence="3" key="3">
    <citation type="submission" date="2020-02" db="EMBL/GenBank/DDBJ databases">
        <authorList>
            <person name="Matsumoto Y."/>
            <person name="Motooka D."/>
            <person name="Nakamura S."/>
        </authorList>
    </citation>
    <scope>NUCLEOTIDE SEQUENCE</scope>
    <source>
        <strain evidence="3">JCM 12405</strain>
    </source>
</reference>
<dbReference type="OrthoDB" id="4335972at2"/>
<organism evidence="4 5">
    <name type="scientific">Mycolicibacterium doricum</name>
    <dbReference type="NCBI Taxonomy" id="126673"/>
    <lineage>
        <taxon>Bacteria</taxon>
        <taxon>Bacillati</taxon>
        <taxon>Actinomycetota</taxon>
        <taxon>Actinomycetes</taxon>
        <taxon>Mycobacteriales</taxon>
        <taxon>Mycobacteriaceae</taxon>
        <taxon>Mycolicibacterium</taxon>
    </lineage>
</organism>
<dbReference type="EMBL" id="AP022605">
    <property type="protein sequence ID" value="BBZ06417.1"/>
    <property type="molecule type" value="Genomic_DNA"/>
</dbReference>
<dbReference type="KEGG" id="mdr:MDOR_05860"/>
<evidence type="ECO:0008006" key="7">
    <source>
        <dbReference type="Google" id="ProtNLM"/>
    </source>
</evidence>
<evidence type="ECO:0000256" key="1">
    <source>
        <dbReference type="SAM" id="MobiDB-lite"/>
    </source>
</evidence>
<feature type="chain" id="PRO_5036028959" description="PASTA domain-containing protein" evidence="2">
    <location>
        <begin position="29"/>
        <end position="106"/>
    </location>
</feature>
<evidence type="ECO:0000313" key="3">
    <source>
        <dbReference type="EMBL" id="BBZ06417.1"/>
    </source>
</evidence>
<dbReference type="Proteomes" id="UP000193564">
    <property type="component" value="Unassembled WGS sequence"/>
</dbReference>
<sequence length="106" mass="10978">MTKRVAGTVGAATLLIAGTIGLAAPAAAASSWEMPDVEGMILQEAWDEIVSTTDGAVVPDTAAADGTPYEQINLTNWVVCEQSPSEGDEFSAEEPPELEVARLNGC</sequence>
<feature type="region of interest" description="Disordered" evidence="1">
    <location>
        <begin position="83"/>
        <end position="106"/>
    </location>
</feature>
<feature type="compositionally biased region" description="Acidic residues" evidence="1">
    <location>
        <begin position="86"/>
        <end position="97"/>
    </location>
</feature>
<keyword evidence="5" id="KW-1185">Reference proteome</keyword>
<accession>A0A1X1T0S1</accession>
<reference evidence="3 6" key="2">
    <citation type="journal article" date="2019" name="Emerg. Microbes Infect.">
        <title>Comprehensive subspecies identification of 175 nontuberculous mycobacteria species based on 7547 genomic profiles.</title>
        <authorList>
            <person name="Matsumoto Y."/>
            <person name="Kinjo T."/>
            <person name="Motooka D."/>
            <person name="Nabeya D."/>
            <person name="Jung N."/>
            <person name="Uechi K."/>
            <person name="Horii T."/>
            <person name="Iida T."/>
            <person name="Fujita J."/>
            <person name="Nakamura S."/>
        </authorList>
    </citation>
    <scope>NUCLEOTIDE SEQUENCE [LARGE SCALE GENOMIC DNA]</scope>
    <source>
        <strain evidence="3 6">JCM 12405</strain>
    </source>
</reference>
<protein>
    <recommendedName>
        <fullName evidence="7">PASTA domain-containing protein</fullName>
    </recommendedName>
</protein>
<gene>
    <name evidence="4" type="ORF">AWC01_15410</name>
    <name evidence="3" type="ORF">MDOR_05860</name>
</gene>
<keyword evidence="2" id="KW-0732">Signal</keyword>
<dbReference type="STRING" id="126673.AWC01_15410"/>